<dbReference type="Proteomes" id="UP000249334">
    <property type="component" value="Unassembled WGS sequence"/>
</dbReference>
<sequence length="404" mass="43584">MAEFSLDLNEEQRDLRDWVHGFAAEVVRPAAAEWDEREDTPWPVIQEAAKVGLYGFEFLATCWADPTGLSLPIASEELFWGDAGIGLSIFGTSLAVAAIYGAGTPEQMVEWVPQCFGGVDSPAVAAFCTSEPEAGSDVGAMRTRAVYDEATDEWVLTGQKAYATNGGIAGVHVVTASVDPALGSRGQAAFVVPPGTPGLAATRKLRKLGLRASHTADVFLDGVRVPGRCLLGGRDALLERLDRARSGQRATGQAAMRTFELSRPTVGAQALGVARAAYEYALDYAKDRVQFGRPIIENQAVAFALADMRMEIDAARLLVWRASWMGRNNRPFTAGEGSMSKLKAGEVAVSVTEKAVQLLGGAGFLRDHPVERWYRDAKIYTIFEGTSEIQRLVISRAISGMQIR</sequence>
<gene>
    <name evidence="9" type="ORF">GAR05_00067</name>
</gene>
<organism evidence="9 10">
    <name type="scientific">Micromonospora saelicesensis</name>
    <dbReference type="NCBI Taxonomy" id="285676"/>
    <lineage>
        <taxon>Bacteria</taxon>
        <taxon>Bacillati</taxon>
        <taxon>Actinomycetota</taxon>
        <taxon>Actinomycetes</taxon>
        <taxon>Micromonosporales</taxon>
        <taxon>Micromonosporaceae</taxon>
        <taxon>Micromonospora</taxon>
    </lineage>
</organism>
<name>A0ABX9CRG1_9ACTN</name>
<keyword evidence="5" id="KW-0560">Oxidoreductase</keyword>
<evidence type="ECO:0000256" key="1">
    <source>
        <dbReference type="ARBA" id="ARBA00001974"/>
    </source>
</evidence>
<dbReference type="RefSeq" id="WP_112668507.1">
    <property type="nucleotide sequence ID" value="NZ_PXXW01000001.1"/>
</dbReference>
<evidence type="ECO:0000313" key="10">
    <source>
        <dbReference type="Proteomes" id="UP000249334"/>
    </source>
</evidence>
<dbReference type="Gene3D" id="1.10.540.10">
    <property type="entry name" value="Acyl-CoA dehydrogenase/oxidase, N-terminal domain"/>
    <property type="match status" value="1"/>
</dbReference>
<keyword evidence="10" id="KW-1185">Reference proteome</keyword>
<dbReference type="InterPro" id="IPR046373">
    <property type="entry name" value="Acyl-CoA_Oxase/DH_mid-dom_sf"/>
</dbReference>
<feature type="domain" description="Acyl-CoA dehydrogenase/oxidase C-terminal" evidence="6">
    <location>
        <begin position="254"/>
        <end position="398"/>
    </location>
</feature>
<feature type="domain" description="Acyl-CoA oxidase/dehydrogenase middle" evidence="7">
    <location>
        <begin position="126"/>
        <end position="223"/>
    </location>
</feature>
<dbReference type="PANTHER" id="PTHR43884:SF12">
    <property type="entry name" value="ISOVALERYL-COA DEHYDROGENASE, MITOCHONDRIAL-RELATED"/>
    <property type="match status" value="1"/>
</dbReference>
<dbReference type="Gene3D" id="1.20.140.10">
    <property type="entry name" value="Butyryl-CoA Dehydrogenase, subunit A, domain 3"/>
    <property type="match status" value="1"/>
</dbReference>
<comment type="caution">
    <text evidence="9">The sequence shown here is derived from an EMBL/GenBank/DDBJ whole genome shotgun (WGS) entry which is preliminary data.</text>
</comment>
<dbReference type="InterPro" id="IPR006091">
    <property type="entry name" value="Acyl-CoA_Oxase/DH_mid-dom"/>
</dbReference>
<dbReference type="Pfam" id="PF02771">
    <property type="entry name" value="Acyl-CoA_dh_N"/>
    <property type="match status" value="1"/>
</dbReference>
<evidence type="ECO:0000256" key="5">
    <source>
        <dbReference type="RuleBase" id="RU362125"/>
    </source>
</evidence>
<dbReference type="SUPFAM" id="SSF47203">
    <property type="entry name" value="Acyl-CoA dehydrogenase C-terminal domain-like"/>
    <property type="match status" value="1"/>
</dbReference>
<dbReference type="Gene3D" id="2.40.110.10">
    <property type="entry name" value="Butyryl-CoA Dehydrogenase, subunit A, domain 2"/>
    <property type="match status" value="1"/>
</dbReference>
<keyword evidence="3 5" id="KW-0285">Flavoprotein</keyword>
<dbReference type="PANTHER" id="PTHR43884">
    <property type="entry name" value="ACYL-COA DEHYDROGENASE"/>
    <property type="match status" value="1"/>
</dbReference>
<dbReference type="Pfam" id="PF00441">
    <property type="entry name" value="Acyl-CoA_dh_1"/>
    <property type="match status" value="1"/>
</dbReference>
<dbReference type="InterPro" id="IPR013786">
    <property type="entry name" value="AcylCoA_DH/ox_N"/>
</dbReference>
<feature type="domain" description="Acyl-CoA dehydrogenase/oxidase N-terminal" evidence="8">
    <location>
        <begin position="9"/>
        <end position="115"/>
    </location>
</feature>
<evidence type="ECO:0000259" key="6">
    <source>
        <dbReference type="Pfam" id="PF00441"/>
    </source>
</evidence>
<reference evidence="9 10" key="1">
    <citation type="submission" date="2018-03" db="EMBL/GenBank/DDBJ databases">
        <title>Genomic framework for the identification of Micromonospora saelicesensis and Micromonospora noduli.</title>
        <authorList>
            <person name="Riesco R."/>
            <person name="Trujillo M.E."/>
        </authorList>
    </citation>
    <scope>NUCLEOTIDE SEQUENCE [LARGE SCALE GENOMIC DNA]</scope>
    <source>
        <strain evidence="9 10">GAR05</strain>
    </source>
</reference>
<protein>
    <submittedName>
        <fullName evidence="9">Acyl-CoA dehydrogenase family member 9, mitochon drial</fullName>
    </submittedName>
</protein>
<evidence type="ECO:0000256" key="3">
    <source>
        <dbReference type="ARBA" id="ARBA00022630"/>
    </source>
</evidence>
<dbReference type="PROSITE" id="PS00073">
    <property type="entry name" value="ACYL_COA_DH_2"/>
    <property type="match status" value="1"/>
</dbReference>
<accession>A0ABX9CRG1</accession>
<evidence type="ECO:0000256" key="2">
    <source>
        <dbReference type="ARBA" id="ARBA00009347"/>
    </source>
</evidence>
<keyword evidence="4 5" id="KW-0274">FAD</keyword>
<proteinExistence type="inferred from homology"/>
<dbReference type="InterPro" id="IPR036250">
    <property type="entry name" value="AcylCo_DH-like_C"/>
</dbReference>
<dbReference type="Pfam" id="PF02770">
    <property type="entry name" value="Acyl-CoA_dh_M"/>
    <property type="match status" value="1"/>
</dbReference>
<comment type="similarity">
    <text evidence="2 5">Belongs to the acyl-CoA dehydrogenase family.</text>
</comment>
<dbReference type="InterPro" id="IPR037069">
    <property type="entry name" value="AcylCoA_DH/ox_N_sf"/>
</dbReference>
<dbReference type="InterPro" id="IPR009100">
    <property type="entry name" value="AcylCoA_DH/oxidase_NM_dom_sf"/>
</dbReference>
<evidence type="ECO:0000313" key="9">
    <source>
        <dbReference type="EMBL" id="RAO06372.1"/>
    </source>
</evidence>
<comment type="cofactor">
    <cofactor evidence="1 5">
        <name>FAD</name>
        <dbReference type="ChEBI" id="CHEBI:57692"/>
    </cofactor>
</comment>
<dbReference type="EMBL" id="PXXW01000001">
    <property type="protein sequence ID" value="RAO06372.1"/>
    <property type="molecule type" value="Genomic_DNA"/>
</dbReference>
<dbReference type="InterPro" id="IPR006089">
    <property type="entry name" value="Acyl-CoA_DH_CS"/>
</dbReference>
<evidence type="ECO:0000256" key="4">
    <source>
        <dbReference type="ARBA" id="ARBA00022827"/>
    </source>
</evidence>
<evidence type="ECO:0000259" key="8">
    <source>
        <dbReference type="Pfam" id="PF02771"/>
    </source>
</evidence>
<dbReference type="SUPFAM" id="SSF56645">
    <property type="entry name" value="Acyl-CoA dehydrogenase NM domain-like"/>
    <property type="match status" value="1"/>
</dbReference>
<dbReference type="InterPro" id="IPR009075">
    <property type="entry name" value="AcylCo_DH/oxidase_C"/>
</dbReference>
<evidence type="ECO:0000259" key="7">
    <source>
        <dbReference type="Pfam" id="PF02770"/>
    </source>
</evidence>